<feature type="signal peptide" evidence="11">
    <location>
        <begin position="1"/>
        <end position="23"/>
    </location>
</feature>
<keyword evidence="13" id="KW-1185">Reference proteome</keyword>
<keyword evidence="8" id="KW-0325">Glycoprotein</keyword>
<keyword evidence="6 10" id="KW-0472">Membrane</keyword>
<evidence type="ECO:0000256" key="8">
    <source>
        <dbReference type="ARBA" id="ARBA00023180"/>
    </source>
</evidence>
<organism evidence="12 13">
    <name type="scientific">Effrenium voratum</name>
    <dbReference type="NCBI Taxonomy" id="2562239"/>
    <lineage>
        <taxon>Eukaryota</taxon>
        <taxon>Sar</taxon>
        <taxon>Alveolata</taxon>
        <taxon>Dinophyceae</taxon>
        <taxon>Suessiales</taxon>
        <taxon>Symbiodiniaceae</taxon>
        <taxon>Effrenium</taxon>
    </lineage>
</organism>
<dbReference type="InterPro" id="IPR009030">
    <property type="entry name" value="Growth_fac_rcpt_cys_sf"/>
</dbReference>
<keyword evidence="4 11" id="KW-0732">Signal</keyword>
<evidence type="ECO:0000256" key="1">
    <source>
        <dbReference type="ARBA" id="ARBA00004236"/>
    </source>
</evidence>
<protein>
    <submittedName>
        <fullName evidence="12">Uncharacterized protein</fullName>
    </submittedName>
</protein>
<dbReference type="GO" id="GO:0005886">
    <property type="term" value="C:plasma membrane"/>
    <property type="evidence" value="ECO:0007669"/>
    <property type="project" value="UniProtKB-SubCell"/>
</dbReference>
<dbReference type="SMART" id="SM01411">
    <property type="entry name" value="Ephrin_rec_like"/>
    <property type="match status" value="1"/>
</dbReference>
<evidence type="ECO:0000256" key="6">
    <source>
        <dbReference type="ARBA" id="ARBA00023136"/>
    </source>
</evidence>
<evidence type="ECO:0000313" key="12">
    <source>
        <dbReference type="EMBL" id="CAJ1381142.1"/>
    </source>
</evidence>
<dbReference type="SUPFAM" id="SSF57184">
    <property type="entry name" value="Growth factor receptor domain"/>
    <property type="match status" value="1"/>
</dbReference>
<keyword evidence="7" id="KW-0675">Receptor</keyword>
<evidence type="ECO:0000256" key="3">
    <source>
        <dbReference type="ARBA" id="ARBA00022692"/>
    </source>
</evidence>
<feature type="transmembrane region" description="Helical" evidence="10">
    <location>
        <begin position="681"/>
        <end position="701"/>
    </location>
</feature>
<reference evidence="12" key="1">
    <citation type="submission" date="2023-08" db="EMBL/GenBank/DDBJ databases">
        <authorList>
            <person name="Chen Y."/>
            <person name="Shah S."/>
            <person name="Dougan E. K."/>
            <person name="Thang M."/>
            <person name="Chan C."/>
        </authorList>
    </citation>
    <scope>NUCLEOTIDE SEQUENCE</scope>
</reference>
<feature type="transmembrane region" description="Helical" evidence="10">
    <location>
        <begin position="1106"/>
        <end position="1127"/>
    </location>
</feature>
<keyword evidence="2" id="KW-1003">Cell membrane</keyword>
<dbReference type="Gene3D" id="3.80.10.10">
    <property type="entry name" value="Ribonuclease Inhibitor"/>
    <property type="match status" value="1"/>
</dbReference>
<evidence type="ECO:0000256" key="11">
    <source>
        <dbReference type="SAM" id="SignalP"/>
    </source>
</evidence>
<keyword evidence="3 10" id="KW-0812">Transmembrane</keyword>
<feature type="transmembrane region" description="Helical" evidence="10">
    <location>
        <begin position="1134"/>
        <end position="1150"/>
    </location>
</feature>
<evidence type="ECO:0000256" key="7">
    <source>
        <dbReference type="ARBA" id="ARBA00023170"/>
    </source>
</evidence>
<dbReference type="GO" id="GO:0012505">
    <property type="term" value="C:endomembrane system"/>
    <property type="evidence" value="ECO:0007669"/>
    <property type="project" value="UniProtKB-SubCell"/>
</dbReference>
<evidence type="ECO:0000256" key="10">
    <source>
        <dbReference type="SAM" id="Phobius"/>
    </source>
</evidence>
<comment type="subcellular location">
    <subcellularLocation>
        <location evidence="1">Cell membrane</location>
    </subcellularLocation>
    <subcellularLocation>
        <location evidence="9">Endomembrane system</location>
        <topology evidence="9">Single-pass membrane protein</topology>
    </subcellularLocation>
</comment>
<evidence type="ECO:0000256" key="9">
    <source>
        <dbReference type="ARBA" id="ARBA00037847"/>
    </source>
</evidence>
<feature type="transmembrane region" description="Helical" evidence="10">
    <location>
        <begin position="802"/>
        <end position="822"/>
    </location>
</feature>
<name>A0AA36I5L5_9DINO</name>
<evidence type="ECO:0000256" key="5">
    <source>
        <dbReference type="ARBA" id="ARBA00022989"/>
    </source>
</evidence>
<dbReference type="Proteomes" id="UP001178507">
    <property type="component" value="Unassembled WGS sequence"/>
</dbReference>
<sequence length="1212" mass="132013">MCRTSAAMLWQLILVLCIDLISATRSTQQDVLDLHRVQGAGNCPQEASLRAVLTKLGLDVPNVHNLTKEKQKIVWRHCDVRKIVLHGLAELQGTLDEQIAELTELQSLDLGDTEASGDIKVLEKNTKLEKLCLRNTHVTGDVGSVSQATGLVELDLRNTHVSGNLQSLAQATRMTYLYLQNTHVTGSLSSLAPATELESLYLQNTQVAGNLRSLSQATGLEFLHLENTQVAGNLKSLAGKTCWRELHLQNTRVTGNLEDLTEANELEELLLQNTGVTGDISALRHFPYLSIADFSGTKVSGRVGNWPTDCLRLRVLKLAETQVSFVDTSREPEASCDSYDPYVVHHLVCMFPKLTTLDLSGSPLNCSAADLFRSLRASPSLATLKAANTGLSGEIGTDAQHITAVDVDMSYNKLSHIAALPPQWHSFTAAGNDGSLTFGEGVLGNAIRAGVFAALWNVAFKDPTESAHLLDQKLLRPTGSRSLMNEDRGFACYDVLPKSFQISPELFAPERLCSCLPGWNGSGANCQQCPKNTFKFGFEGACQQCPEGSQSDAGATSERQCQCKIGEVFNNRGAPRCGCPKGEAQLGDLCVKCPELNWNCSEPGSEVLSVRPRLGFARLGKQTKAFKCFPPERCGESAGSASGCFTGYRGILCADCSAGFYASGDACERCTTASILPDIHYAWHAAGCAMMFGLLGGLLWLRNQGQPQQDNPDSQGQRQQNKGLGALKHQLRVQAPILLQLCQLWTVVATLSSSQEGSNNSKEPSSSALWELPYIQALQLSLSNLKSVFNLQCHYDGPTVRWASALLAPAFPLAVLVLCLGLELARRGLGISVALKVITLLYIGGASSSSNLLSCQKTDGLGESWCCNMAWASMASEKELLEQLPKNFAFRSAIPEILCDEESSFKTRVDVIAYSTAFGYAVVIPCCLLYLYARQHLVLRGSRTVTVNATQEDDLKVTLRPVLKSGNQVSEQHDQRTRHTVASTAAYISLMFRGPLSMKMTNGQMVVQMLEGCSLMHGEAEMDKQVVGAVLGEDEVQQSRILRCRAISEMLMERCILQEVTQSERTLLGAKELLTKYSFGRNAFLEIVQKLVAIALVSTISSPDGFQLGFGITVSMAAMVALVQPYLEPQVNTLLAFCYLCLALAAWAFWLQLAWLSRAALALPFLLTLLQSLTPDGAETRALRIWEDLEPQVPALQEGKVVEITAETYNFI</sequence>
<dbReference type="PANTHER" id="PTHR48052:SF8">
    <property type="entry name" value="LRR RECEPTOR-LIKE SERINE_THREONINE-PROTEIN KINASE FLS2"/>
    <property type="match status" value="1"/>
</dbReference>
<feature type="transmembrane region" description="Helical" evidence="10">
    <location>
        <begin position="1083"/>
        <end position="1100"/>
    </location>
</feature>
<proteinExistence type="predicted"/>
<keyword evidence="5 10" id="KW-1133">Transmembrane helix</keyword>
<dbReference type="EMBL" id="CAUJNA010000780">
    <property type="protein sequence ID" value="CAJ1381142.1"/>
    <property type="molecule type" value="Genomic_DNA"/>
</dbReference>
<evidence type="ECO:0000256" key="2">
    <source>
        <dbReference type="ARBA" id="ARBA00022475"/>
    </source>
</evidence>
<gene>
    <name evidence="12" type="ORF">EVOR1521_LOCUS8922</name>
</gene>
<comment type="caution">
    <text evidence="12">The sequence shown here is derived from an EMBL/GenBank/DDBJ whole genome shotgun (WGS) entry which is preliminary data.</text>
</comment>
<feature type="transmembrane region" description="Helical" evidence="10">
    <location>
        <begin position="911"/>
        <end position="933"/>
    </location>
</feature>
<dbReference type="PANTHER" id="PTHR48052">
    <property type="entry name" value="UNNAMED PRODUCT"/>
    <property type="match status" value="1"/>
</dbReference>
<evidence type="ECO:0000256" key="4">
    <source>
        <dbReference type="ARBA" id="ARBA00022729"/>
    </source>
</evidence>
<dbReference type="SUPFAM" id="SSF52058">
    <property type="entry name" value="L domain-like"/>
    <property type="match status" value="1"/>
</dbReference>
<dbReference type="InterPro" id="IPR032675">
    <property type="entry name" value="LRR_dom_sf"/>
</dbReference>
<evidence type="ECO:0000313" key="13">
    <source>
        <dbReference type="Proteomes" id="UP001178507"/>
    </source>
</evidence>
<dbReference type="AlphaFoldDB" id="A0AA36I5L5"/>
<accession>A0AA36I5L5</accession>
<feature type="chain" id="PRO_5041221883" evidence="11">
    <location>
        <begin position="24"/>
        <end position="1212"/>
    </location>
</feature>